<evidence type="ECO:0000256" key="2">
    <source>
        <dbReference type="ARBA" id="ARBA00023127"/>
    </source>
</evidence>
<evidence type="ECO:0000256" key="4">
    <source>
        <dbReference type="RuleBase" id="RU000383"/>
    </source>
</evidence>
<keyword evidence="9" id="KW-1185">Reference proteome</keyword>
<dbReference type="InterPro" id="IPR039361">
    <property type="entry name" value="Cyclin"/>
</dbReference>
<keyword evidence="3" id="KW-0131">Cell cycle</keyword>
<dbReference type="InterPro" id="IPR036915">
    <property type="entry name" value="Cyclin-like_sf"/>
</dbReference>
<dbReference type="SMART" id="SM00385">
    <property type="entry name" value="CYCLIN"/>
    <property type="match status" value="2"/>
</dbReference>
<dbReference type="PANTHER" id="PTHR10177">
    <property type="entry name" value="CYCLINS"/>
    <property type="match status" value="1"/>
</dbReference>
<dbReference type="GO" id="GO:0016538">
    <property type="term" value="F:cyclin-dependent protein serine/threonine kinase regulator activity"/>
    <property type="evidence" value="ECO:0007669"/>
    <property type="project" value="InterPro"/>
</dbReference>
<dbReference type="InterPro" id="IPR046965">
    <property type="entry name" value="Cyclin_A/B-like"/>
</dbReference>
<evidence type="ECO:0000313" key="9">
    <source>
        <dbReference type="Proteomes" id="UP001140094"/>
    </source>
</evidence>
<feature type="domain" description="Cyclin-like" evidence="6">
    <location>
        <begin position="368"/>
        <end position="452"/>
    </location>
</feature>
<keyword evidence="1" id="KW-0132">Cell division</keyword>
<gene>
    <name evidence="8" type="primary">CLB4_1</name>
    <name evidence="8" type="ORF">H4R20_000741</name>
</gene>
<dbReference type="PIRSF" id="PIRSF001771">
    <property type="entry name" value="Cyclin_A_B_D_E"/>
    <property type="match status" value="1"/>
</dbReference>
<protein>
    <submittedName>
        <fullName evidence="8">B-type cyclin</fullName>
    </submittedName>
</protein>
<dbReference type="GO" id="GO:0044772">
    <property type="term" value="P:mitotic cell cycle phase transition"/>
    <property type="evidence" value="ECO:0007669"/>
    <property type="project" value="InterPro"/>
</dbReference>
<dbReference type="CDD" id="cd20512">
    <property type="entry name" value="CYCLIN_CLBs_yeast_rpt2"/>
    <property type="match status" value="1"/>
</dbReference>
<dbReference type="InterPro" id="IPR048258">
    <property type="entry name" value="Cyclins_cyclin-box"/>
</dbReference>
<feature type="region of interest" description="Disordered" evidence="5">
    <location>
        <begin position="162"/>
        <end position="266"/>
    </location>
</feature>
<dbReference type="InterPro" id="IPR004367">
    <property type="entry name" value="Cyclin_C-dom"/>
</dbReference>
<feature type="compositionally biased region" description="Low complexity" evidence="5">
    <location>
        <begin position="219"/>
        <end position="235"/>
    </location>
</feature>
<dbReference type="OrthoDB" id="5590282at2759"/>
<accession>A0A9W8I0W2</accession>
<feature type="compositionally biased region" description="Low complexity" evidence="5">
    <location>
        <begin position="166"/>
        <end position="176"/>
    </location>
</feature>
<dbReference type="SUPFAM" id="SSF47954">
    <property type="entry name" value="Cyclin-like"/>
    <property type="match status" value="2"/>
</dbReference>
<dbReference type="InterPro" id="IPR006671">
    <property type="entry name" value="Cyclin_N"/>
</dbReference>
<dbReference type="Proteomes" id="UP001140094">
    <property type="component" value="Unassembled WGS sequence"/>
</dbReference>
<feature type="region of interest" description="Disordered" evidence="5">
    <location>
        <begin position="589"/>
        <end position="611"/>
    </location>
</feature>
<keyword evidence="2 4" id="KW-0195">Cyclin</keyword>
<evidence type="ECO:0000313" key="8">
    <source>
        <dbReference type="EMBL" id="KAJ2808648.1"/>
    </source>
</evidence>
<feature type="domain" description="Cyclin-like" evidence="6">
    <location>
        <begin position="465"/>
        <end position="546"/>
    </location>
</feature>
<dbReference type="AlphaFoldDB" id="A0A9W8I0W2"/>
<proteinExistence type="inferred from homology"/>
<dbReference type="GO" id="GO:0051301">
    <property type="term" value="P:cell division"/>
    <property type="evidence" value="ECO:0007669"/>
    <property type="project" value="UniProtKB-KW"/>
</dbReference>
<dbReference type="FunFam" id="1.10.472.10:FF:000001">
    <property type="entry name" value="G2/mitotic-specific cyclin"/>
    <property type="match status" value="1"/>
</dbReference>
<name>A0A9W8I0W2_9FUNG</name>
<sequence length="611" mass="66982">MAHRSRIPTRRFAASVSDENRVATTATAVRAVKDAEPVKTVAKPRAAPVNAANKPVTRVGAAKVFGAPAVRPRTALGEIGNTKVQAVVSRLTKPSDATKRLPAKPLTKFGKSTTSAIARPATAGPRARLPAVSVRPTGIPTRASTLSARPISKPAANFGARRIRQPTGTAPPAATAVKRARSADPSIGVTSTTSLLGKHTRSGRVPRTVRTGVSSTAEDAVPPVTETATAAAAPPKSDKPKSAELTHSSQTSSETSSTAVSSRVPSLKLDSTDLSQTVGGLGELKFVEVDTIDYALEHTGNLNEQPILMTEINEFETDVDPMDLTLVPEFCDDIFGYMRELEVKLMPDANYIERQKALSWATRSILVEWIVQIHQRFNLLPETLYLCINFVDRFLAVRVINVNKLQLVGAVCLLLAAKYEEMYVPSVKDIEFMVENNYAEAEILSAERYILRILNFDLGWPGPLSFLRRISKADGYDMSTRTLAKYLIEVTLIDHRFIGVPSSKVAATAHYLALRFLGKGPWSRAHAFYAGYFESELIPLVVDLIELLLQPRKHRAIYEKYADRRFLCASKYTYQWLKVNQPELLVRPDGADRIPETNAQTNAENPEESVV</sequence>
<dbReference type="Pfam" id="PF00134">
    <property type="entry name" value="Cyclin_N"/>
    <property type="match status" value="1"/>
</dbReference>
<organism evidence="8 9">
    <name type="scientific">Coemansia guatemalensis</name>
    <dbReference type="NCBI Taxonomy" id="2761395"/>
    <lineage>
        <taxon>Eukaryota</taxon>
        <taxon>Fungi</taxon>
        <taxon>Fungi incertae sedis</taxon>
        <taxon>Zoopagomycota</taxon>
        <taxon>Kickxellomycotina</taxon>
        <taxon>Kickxellomycetes</taxon>
        <taxon>Kickxellales</taxon>
        <taxon>Kickxellaceae</taxon>
        <taxon>Coemansia</taxon>
    </lineage>
</organism>
<comment type="caution">
    <text evidence="8">The sequence shown here is derived from an EMBL/GenBank/DDBJ whole genome shotgun (WGS) entry which is preliminary data.</text>
</comment>
<dbReference type="Pfam" id="PF02984">
    <property type="entry name" value="Cyclin_C"/>
    <property type="match status" value="1"/>
</dbReference>
<dbReference type="PROSITE" id="PS00292">
    <property type="entry name" value="CYCLINS"/>
    <property type="match status" value="1"/>
</dbReference>
<dbReference type="Gene3D" id="1.10.472.10">
    <property type="entry name" value="Cyclin-like"/>
    <property type="match status" value="2"/>
</dbReference>
<dbReference type="EMBL" id="JANBUO010000032">
    <property type="protein sequence ID" value="KAJ2808648.1"/>
    <property type="molecule type" value="Genomic_DNA"/>
</dbReference>
<evidence type="ECO:0000256" key="3">
    <source>
        <dbReference type="ARBA" id="ARBA00023306"/>
    </source>
</evidence>
<comment type="similarity">
    <text evidence="4">Belongs to the cyclin family.</text>
</comment>
<feature type="compositionally biased region" description="Low complexity" evidence="5">
    <location>
        <begin position="246"/>
        <end position="262"/>
    </location>
</feature>
<dbReference type="SMART" id="SM01332">
    <property type="entry name" value="Cyclin_C"/>
    <property type="match status" value="1"/>
</dbReference>
<evidence type="ECO:0000259" key="6">
    <source>
        <dbReference type="SMART" id="SM00385"/>
    </source>
</evidence>
<evidence type="ECO:0000256" key="1">
    <source>
        <dbReference type="ARBA" id="ARBA00022618"/>
    </source>
</evidence>
<feature type="domain" description="Cyclin C-terminal" evidence="7">
    <location>
        <begin position="461"/>
        <end position="575"/>
    </location>
</feature>
<evidence type="ECO:0000256" key="5">
    <source>
        <dbReference type="SAM" id="MobiDB-lite"/>
    </source>
</evidence>
<dbReference type="InterPro" id="IPR013763">
    <property type="entry name" value="Cyclin-like_dom"/>
</dbReference>
<evidence type="ECO:0000259" key="7">
    <source>
        <dbReference type="SMART" id="SM01332"/>
    </source>
</evidence>
<reference evidence="8" key="1">
    <citation type="submission" date="2022-07" db="EMBL/GenBank/DDBJ databases">
        <title>Phylogenomic reconstructions and comparative analyses of Kickxellomycotina fungi.</title>
        <authorList>
            <person name="Reynolds N.K."/>
            <person name="Stajich J.E."/>
            <person name="Barry K."/>
            <person name="Grigoriev I.V."/>
            <person name="Crous P."/>
            <person name="Smith M.E."/>
        </authorList>
    </citation>
    <scope>NUCLEOTIDE SEQUENCE</scope>
    <source>
        <strain evidence="8">NRRL 1565</strain>
    </source>
</reference>